<dbReference type="Proteomes" id="UP000026960">
    <property type="component" value="Chromosome 2"/>
</dbReference>
<evidence type="ECO:0000256" key="1">
    <source>
        <dbReference type="SAM" id="MobiDB-lite"/>
    </source>
</evidence>
<feature type="compositionally biased region" description="Basic and acidic residues" evidence="1">
    <location>
        <begin position="1"/>
        <end position="11"/>
    </location>
</feature>
<dbReference type="Gramene" id="OBART02G33970.1">
    <property type="protein sequence ID" value="OBART02G33970.1"/>
    <property type="gene ID" value="OBART02G33970"/>
</dbReference>
<accession>A0A0D3FAZ0</accession>
<sequence>MDGSLGKKGEGCEGFEEERDRWGREARTGAVNTREDRQSYVADADIWTGAAVRRCRLGNLSMEIGQVKQAAGVQPVHRCSPVPKGRRAFAMKRHMYAGLGTHAHACDIVVRNRFGVWSRRNQKYIRKTRYFKFVALGSAMSKVRRKLQEWIKQHGLLTWAQYSARREELEAAEAGLQKLFHRRMPARFRKLKRRVVKEREWERRLLLKKQAHAAQGAPMTRALFFVKCIQLQWSTFRFACTPSSPE</sequence>
<dbReference type="STRING" id="65489.A0A0D3FAZ0"/>
<feature type="region of interest" description="Disordered" evidence="1">
    <location>
        <begin position="1"/>
        <end position="30"/>
    </location>
</feature>
<organism evidence="2">
    <name type="scientific">Oryza barthii</name>
    <dbReference type="NCBI Taxonomy" id="65489"/>
    <lineage>
        <taxon>Eukaryota</taxon>
        <taxon>Viridiplantae</taxon>
        <taxon>Streptophyta</taxon>
        <taxon>Embryophyta</taxon>
        <taxon>Tracheophyta</taxon>
        <taxon>Spermatophyta</taxon>
        <taxon>Magnoliopsida</taxon>
        <taxon>Liliopsida</taxon>
        <taxon>Poales</taxon>
        <taxon>Poaceae</taxon>
        <taxon>BOP clade</taxon>
        <taxon>Oryzoideae</taxon>
        <taxon>Oryzeae</taxon>
        <taxon>Oryzinae</taxon>
        <taxon>Oryza</taxon>
    </lineage>
</organism>
<reference evidence="2" key="2">
    <citation type="submission" date="2015-03" db="UniProtKB">
        <authorList>
            <consortium name="EnsemblPlants"/>
        </authorList>
    </citation>
    <scope>IDENTIFICATION</scope>
</reference>
<reference evidence="2" key="1">
    <citation type="journal article" date="2009" name="Rice">
        <title>De Novo Next Generation Sequencing of Plant Genomes.</title>
        <authorList>
            <person name="Rounsley S."/>
            <person name="Marri P.R."/>
            <person name="Yu Y."/>
            <person name="He R."/>
            <person name="Sisneros N."/>
            <person name="Goicoechea J.L."/>
            <person name="Lee S.J."/>
            <person name="Angelova A."/>
            <person name="Kudrna D."/>
            <person name="Luo M."/>
            <person name="Affourtit J."/>
            <person name="Desany B."/>
            <person name="Knight J."/>
            <person name="Niazi F."/>
            <person name="Egholm M."/>
            <person name="Wing R.A."/>
        </authorList>
    </citation>
    <scope>NUCLEOTIDE SEQUENCE [LARGE SCALE GENOMIC DNA]</scope>
    <source>
        <strain evidence="2">cv. IRGC 105608</strain>
    </source>
</reference>
<feature type="compositionally biased region" description="Basic and acidic residues" evidence="1">
    <location>
        <begin position="18"/>
        <end position="30"/>
    </location>
</feature>
<evidence type="ECO:0000313" key="2">
    <source>
        <dbReference type="EnsemblPlants" id="OBART02G33970.1"/>
    </source>
</evidence>
<dbReference type="EnsemblPlants" id="OBART02G33970.1">
    <property type="protein sequence ID" value="OBART02G33970.1"/>
    <property type="gene ID" value="OBART02G33970"/>
</dbReference>
<dbReference type="PaxDb" id="65489-OBART02G33970.1"/>
<evidence type="ECO:0000313" key="3">
    <source>
        <dbReference type="Proteomes" id="UP000026960"/>
    </source>
</evidence>
<proteinExistence type="predicted"/>
<dbReference type="AlphaFoldDB" id="A0A0D3FAZ0"/>
<name>A0A0D3FAZ0_9ORYZ</name>
<dbReference type="HOGENOM" id="CLU_1130550_0_0_1"/>
<keyword evidence="3" id="KW-1185">Reference proteome</keyword>
<protein>
    <submittedName>
        <fullName evidence="2">Uncharacterized protein</fullName>
    </submittedName>
</protein>